<dbReference type="AlphaFoldDB" id="A0AAD9ZRH5"/>
<dbReference type="EMBL" id="JANJYJ010000009">
    <property type="protein sequence ID" value="KAK3189360.1"/>
    <property type="molecule type" value="Genomic_DNA"/>
</dbReference>
<gene>
    <name evidence="1" type="ORF">Dsin_028921</name>
</gene>
<accession>A0AAD9ZRH5</accession>
<reference evidence="1" key="1">
    <citation type="journal article" date="2023" name="Plant J.">
        <title>Genome sequences and population genomics provide insights into the demographic history, inbreeding, and mutation load of two 'living fossil' tree species of Dipteronia.</title>
        <authorList>
            <person name="Feng Y."/>
            <person name="Comes H.P."/>
            <person name="Chen J."/>
            <person name="Zhu S."/>
            <person name="Lu R."/>
            <person name="Zhang X."/>
            <person name="Li P."/>
            <person name="Qiu J."/>
            <person name="Olsen K.M."/>
            <person name="Qiu Y."/>
        </authorList>
    </citation>
    <scope>NUCLEOTIDE SEQUENCE</scope>
    <source>
        <strain evidence="1">NBL</strain>
    </source>
</reference>
<comment type="caution">
    <text evidence="1">The sequence shown here is derived from an EMBL/GenBank/DDBJ whole genome shotgun (WGS) entry which is preliminary data.</text>
</comment>
<evidence type="ECO:0000313" key="2">
    <source>
        <dbReference type="Proteomes" id="UP001281410"/>
    </source>
</evidence>
<evidence type="ECO:0000313" key="1">
    <source>
        <dbReference type="EMBL" id="KAK3189360.1"/>
    </source>
</evidence>
<dbReference type="Proteomes" id="UP001281410">
    <property type="component" value="Unassembled WGS sequence"/>
</dbReference>
<organism evidence="1 2">
    <name type="scientific">Dipteronia sinensis</name>
    <dbReference type="NCBI Taxonomy" id="43782"/>
    <lineage>
        <taxon>Eukaryota</taxon>
        <taxon>Viridiplantae</taxon>
        <taxon>Streptophyta</taxon>
        <taxon>Embryophyta</taxon>
        <taxon>Tracheophyta</taxon>
        <taxon>Spermatophyta</taxon>
        <taxon>Magnoliopsida</taxon>
        <taxon>eudicotyledons</taxon>
        <taxon>Gunneridae</taxon>
        <taxon>Pentapetalae</taxon>
        <taxon>rosids</taxon>
        <taxon>malvids</taxon>
        <taxon>Sapindales</taxon>
        <taxon>Sapindaceae</taxon>
        <taxon>Hippocastanoideae</taxon>
        <taxon>Acereae</taxon>
        <taxon>Dipteronia</taxon>
    </lineage>
</organism>
<name>A0AAD9ZRH5_9ROSI</name>
<keyword evidence="2" id="KW-1185">Reference proteome</keyword>
<protein>
    <submittedName>
        <fullName evidence="1">Uncharacterized protein</fullName>
    </submittedName>
</protein>
<sequence>MAKRPRISISEKGKQVVSARLAQNKDFQTRSTKYLDKPWITEKGIDVSSLTDTPVPGMSNFSMGIAVSITLVAITQYFAALDVQVNDNCMIEWLEEIDQYRGRLAVVLKMDGRDEWNQMVKLYQQDLRVDAAFWNIFTSYSLMPTRHRTELFYEPAILLHRLVSARTCTPDAVQFDSFLQALKKHMDSRLGELEGRTEPAI</sequence>
<proteinExistence type="predicted"/>